<dbReference type="InterPro" id="IPR007418">
    <property type="entry name" value="DUF474"/>
</dbReference>
<organism evidence="2 3">
    <name type="scientific">Lysobacter soli</name>
    <dbReference type="NCBI Taxonomy" id="453783"/>
    <lineage>
        <taxon>Bacteria</taxon>
        <taxon>Pseudomonadati</taxon>
        <taxon>Pseudomonadota</taxon>
        <taxon>Gammaproteobacteria</taxon>
        <taxon>Lysobacterales</taxon>
        <taxon>Lysobacteraceae</taxon>
        <taxon>Lysobacter</taxon>
    </lineage>
</organism>
<sequence length="146" mass="16480">MPYYVILVVHLLCAFVFVGTVFFEVLMLPSVRRNVSPTAMGEVELAIGDRARRLMPWVLALLYAAGVALAWQYRALLVHPLQSAFGVLLCLKIVLAISVFAHFGFAMRLRRHGRLRGRTSRRLHLSVFVHVVAIVLMAKALFHVAW</sequence>
<dbReference type="Proteomes" id="UP000256829">
    <property type="component" value="Unassembled WGS sequence"/>
</dbReference>
<keyword evidence="1" id="KW-0472">Membrane</keyword>
<evidence type="ECO:0000256" key="1">
    <source>
        <dbReference type="SAM" id="Phobius"/>
    </source>
</evidence>
<feature type="transmembrane region" description="Helical" evidence="1">
    <location>
        <begin position="6"/>
        <end position="28"/>
    </location>
</feature>
<accession>A0A3D8VE14</accession>
<evidence type="ECO:0008006" key="4">
    <source>
        <dbReference type="Google" id="ProtNLM"/>
    </source>
</evidence>
<dbReference type="RefSeq" id="WP_115842357.1">
    <property type="nucleotide sequence ID" value="NZ_CP183976.1"/>
</dbReference>
<feature type="transmembrane region" description="Helical" evidence="1">
    <location>
        <begin position="125"/>
        <end position="145"/>
    </location>
</feature>
<comment type="caution">
    <text evidence="2">The sequence shown here is derived from an EMBL/GenBank/DDBJ whole genome shotgun (WGS) entry which is preliminary data.</text>
</comment>
<keyword evidence="1" id="KW-1133">Transmembrane helix</keyword>
<reference evidence="2 3" key="1">
    <citation type="submission" date="2018-08" db="EMBL/GenBank/DDBJ databases">
        <title>Lysobacter soli KCTC 22011, whole genome shotgun sequence.</title>
        <authorList>
            <person name="Zhang X."/>
            <person name="Feng G."/>
            <person name="Zhu H."/>
        </authorList>
    </citation>
    <scope>NUCLEOTIDE SEQUENCE [LARGE SCALE GENOMIC DNA]</scope>
    <source>
        <strain evidence="2 3">KCTC 22011</strain>
    </source>
</reference>
<keyword evidence="1" id="KW-0812">Transmembrane</keyword>
<evidence type="ECO:0000313" key="2">
    <source>
        <dbReference type="EMBL" id="RDY67590.1"/>
    </source>
</evidence>
<feature type="transmembrane region" description="Helical" evidence="1">
    <location>
        <begin position="85"/>
        <end position="105"/>
    </location>
</feature>
<protein>
    <recommendedName>
        <fullName evidence="4">Copper resistance protein D domain-containing protein</fullName>
    </recommendedName>
</protein>
<dbReference type="EMBL" id="QTJR01000005">
    <property type="protein sequence ID" value="RDY67590.1"/>
    <property type="molecule type" value="Genomic_DNA"/>
</dbReference>
<proteinExistence type="predicted"/>
<keyword evidence="3" id="KW-1185">Reference proteome</keyword>
<dbReference type="PIRSF" id="PIRSF015875">
    <property type="entry name" value="UCP015875"/>
    <property type="match status" value="1"/>
</dbReference>
<gene>
    <name evidence="2" type="ORF">DX912_09405</name>
</gene>
<name>A0A3D8VE14_9GAMM</name>
<feature type="transmembrane region" description="Helical" evidence="1">
    <location>
        <begin position="54"/>
        <end position="73"/>
    </location>
</feature>
<evidence type="ECO:0000313" key="3">
    <source>
        <dbReference type="Proteomes" id="UP000256829"/>
    </source>
</evidence>
<dbReference type="AlphaFoldDB" id="A0A3D8VE14"/>